<dbReference type="CDD" id="cd11065">
    <property type="entry name" value="CYP64-like"/>
    <property type="match status" value="1"/>
</dbReference>
<evidence type="ECO:0000256" key="5">
    <source>
        <dbReference type="ARBA" id="ARBA00022723"/>
    </source>
</evidence>
<sequence>MDYGFFALLASSIALLSFSQKLLSAWWRRQLPFPPGPSPYPFIGNFRDMPAKLPWLTYTKWGIQYGSDIVHASALGQHIVIVNSVKTASEIFEKRAHVYSGRPDLAMVKLMGWDFTFAMLPEGDKWRDGRSMFHQHFRQDVLRNYRPIQHLKTLSAAIIMATVYGYEVQPTNDHFVGLAEDAVKRLSDSFFPGAVAVNTFPILRYLPSWMPGADFQRFATECRQLTKEMREAPFNFVKQNMRDGTDSTSVVARLLEANRYDEDAIQDVAGTAPSRPLLHFFLAMALHPEIQKRAQTEIDTVIGTHRLPEFEDRLSLPYVEALYREVMRWKPVGPLGVAHASTADDVYNGYFIPKGTTVISNIWAMTRDESIYLEPERFNPDRFFTADGKLNDDKTVLAFGFSIS</sequence>
<dbReference type="GO" id="GO:0004497">
    <property type="term" value="F:monooxygenase activity"/>
    <property type="evidence" value="ECO:0007669"/>
    <property type="project" value="UniProtKB-KW"/>
</dbReference>
<evidence type="ECO:0000256" key="1">
    <source>
        <dbReference type="ARBA" id="ARBA00001971"/>
    </source>
</evidence>
<comment type="pathway">
    <text evidence="2">Secondary metabolite biosynthesis.</text>
</comment>
<gene>
    <name evidence="9" type="ORF">MSAN_01968100</name>
</gene>
<protein>
    <submittedName>
        <fullName evidence="9">Cytochrome p450</fullName>
    </submittedName>
</protein>
<evidence type="ECO:0000256" key="3">
    <source>
        <dbReference type="ARBA" id="ARBA00010617"/>
    </source>
</evidence>
<evidence type="ECO:0000256" key="8">
    <source>
        <dbReference type="ARBA" id="ARBA00023033"/>
    </source>
</evidence>
<evidence type="ECO:0000256" key="6">
    <source>
        <dbReference type="ARBA" id="ARBA00023002"/>
    </source>
</evidence>
<dbReference type="InterPro" id="IPR001128">
    <property type="entry name" value="Cyt_P450"/>
</dbReference>
<keyword evidence="6" id="KW-0560">Oxidoreductase</keyword>
<evidence type="ECO:0000313" key="9">
    <source>
        <dbReference type="EMBL" id="KAF7343868.1"/>
    </source>
</evidence>
<dbReference type="GO" id="GO:0005506">
    <property type="term" value="F:iron ion binding"/>
    <property type="evidence" value="ECO:0007669"/>
    <property type="project" value="InterPro"/>
</dbReference>
<keyword evidence="5" id="KW-0479">Metal-binding</keyword>
<dbReference type="GO" id="GO:0020037">
    <property type="term" value="F:heme binding"/>
    <property type="evidence" value="ECO:0007669"/>
    <property type="project" value="InterPro"/>
</dbReference>
<dbReference type="SUPFAM" id="SSF48264">
    <property type="entry name" value="Cytochrome P450"/>
    <property type="match status" value="1"/>
</dbReference>
<dbReference type="PANTHER" id="PTHR46300:SF7">
    <property type="entry name" value="P450, PUTATIVE (EUROFUNG)-RELATED"/>
    <property type="match status" value="1"/>
</dbReference>
<evidence type="ECO:0000256" key="7">
    <source>
        <dbReference type="ARBA" id="ARBA00023004"/>
    </source>
</evidence>
<dbReference type="InterPro" id="IPR036396">
    <property type="entry name" value="Cyt_P450_sf"/>
</dbReference>
<comment type="cofactor">
    <cofactor evidence="1">
        <name>heme</name>
        <dbReference type="ChEBI" id="CHEBI:30413"/>
    </cofactor>
</comment>
<dbReference type="EMBL" id="JACAZH010000022">
    <property type="protein sequence ID" value="KAF7343868.1"/>
    <property type="molecule type" value="Genomic_DNA"/>
</dbReference>
<dbReference type="Proteomes" id="UP000623467">
    <property type="component" value="Unassembled WGS sequence"/>
</dbReference>
<keyword evidence="10" id="KW-1185">Reference proteome</keyword>
<dbReference type="Pfam" id="PF00067">
    <property type="entry name" value="p450"/>
    <property type="match status" value="2"/>
</dbReference>
<dbReference type="OrthoDB" id="2789670at2759"/>
<name>A0A8H6XMC0_9AGAR</name>
<keyword evidence="7" id="KW-0408">Iron</keyword>
<comment type="similarity">
    <text evidence="3">Belongs to the cytochrome P450 family.</text>
</comment>
<comment type="caution">
    <text evidence="9">The sequence shown here is derived from an EMBL/GenBank/DDBJ whole genome shotgun (WGS) entry which is preliminary data.</text>
</comment>
<dbReference type="PRINTS" id="PR00463">
    <property type="entry name" value="EP450I"/>
</dbReference>
<dbReference type="Gene3D" id="1.10.630.10">
    <property type="entry name" value="Cytochrome P450"/>
    <property type="match status" value="1"/>
</dbReference>
<dbReference type="GO" id="GO:0016705">
    <property type="term" value="F:oxidoreductase activity, acting on paired donors, with incorporation or reduction of molecular oxygen"/>
    <property type="evidence" value="ECO:0007669"/>
    <property type="project" value="InterPro"/>
</dbReference>
<evidence type="ECO:0000256" key="4">
    <source>
        <dbReference type="ARBA" id="ARBA00022617"/>
    </source>
</evidence>
<accession>A0A8H6XMC0</accession>
<dbReference type="PANTHER" id="PTHR46300">
    <property type="entry name" value="P450, PUTATIVE (EUROFUNG)-RELATED-RELATED"/>
    <property type="match status" value="1"/>
</dbReference>
<organism evidence="9 10">
    <name type="scientific">Mycena sanguinolenta</name>
    <dbReference type="NCBI Taxonomy" id="230812"/>
    <lineage>
        <taxon>Eukaryota</taxon>
        <taxon>Fungi</taxon>
        <taxon>Dikarya</taxon>
        <taxon>Basidiomycota</taxon>
        <taxon>Agaricomycotina</taxon>
        <taxon>Agaricomycetes</taxon>
        <taxon>Agaricomycetidae</taxon>
        <taxon>Agaricales</taxon>
        <taxon>Marasmiineae</taxon>
        <taxon>Mycenaceae</taxon>
        <taxon>Mycena</taxon>
    </lineage>
</organism>
<dbReference type="AlphaFoldDB" id="A0A8H6XMC0"/>
<evidence type="ECO:0000256" key="2">
    <source>
        <dbReference type="ARBA" id="ARBA00005179"/>
    </source>
</evidence>
<keyword evidence="4" id="KW-0349">Heme</keyword>
<proteinExistence type="inferred from homology"/>
<dbReference type="InterPro" id="IPR002401">
    <property type="entry name" value="Cyt_P450_E_grp-I"/>
</dbReference>
<keyword evidence="8" id="KW-0503">Monooxygenase</keyword>
<reference evidence="9" key="1">
    <citation type="submission" date="2020-05" db="EMBL/GenBank/DDBJ databases">
        <title>Mycena genomes resolve the evolution of fungal bioluminescence.</title>
        <authorList>
            <person name="Tsai I.J."/>
        </authorList>
    </citation>
    <scope>NUCLEOTIDE SEQUENCE</scope>
    <source>
        <strain evidence="9">160909Yilan</strain>
    </source>
</reference>
<evidence type="ECO:0000313" key="10">
    <source>
        <dbReference type="Proteomes" id="UP000623467"/>
    </source>
</evidence>
<dbReference type="InterPro" id="IPR050364">
    <property type="entry name" value="Cytochrome_P450_fung"/>
</dbReference>